<feature type="domain" description="Cupin type-2" evidence="2">
    <location>
        <begin position="56"/>
        <end position="125"/>
    </location>
</feature>
<dbReference type="InterPro" id="IPR051610">
    <property type="entry name" value="GPI/OXD"/>
</dbReference>
<dbReference type="eggNOG" id="COG0662">
    <property type="taxonomic scope" value="Bacteria"/>
</dbReference>
<proteinExistence type="predicted"/>
<dbReference type="EMBL" id="NFHB01000002">
    <property type="protein sequence ID" value="OUN04528.1"/>
    <property type="molecule type" value="Genomic_DNA"/>
</dbReference>
<name>A0A1Y3R1V6_9BACT</name>
<evidence type="ECO:0000259" key="2">
    <source>
        <dbReference type="Pfam" id="PF07883"/>
    </source>
</evidence>
<dbReference type="AlphaFoldDB" id="A0A1Y3R1V6"/>
<evidence type="ECO:0000313" key="4">
    <source>
        <dbReference type="Proteomes" id="UP000195772"/>
    </source>
</evidence>
<evidence type="ECO:0000313" key="3">
    <source>
        <dbReference type="EMBL" id="OUN04528.1"/>
    </source>
</evidence>
<dbReference type="Pfam" id="PF07883">
    <property type="entry name" value="Cupin_2"/>
    <property type="match status" value="1"/>
</dbReference>
<dbReference type="InterPro" id="IPR013096">
    <property type="entry name" value="Cupin_2"/>
</dbReference>
<evidence type="ECO:0000256" key="1">
    <source>
        <dbReference type="ARBA" id="ARBA00022723"/>
    </source>
</evidence>
<dbReference type="RefSeq" id="WP_032135021.1">
    <property type="nucleotide sequence ID" value="NZ_AP031440.1"/>
</dbReference>
<dbReference type="OrthoDB" id="9804028at2"/>
<dbReference type="SUPFAM" id="SSF51182">
    <property type="entry name" value="RmlC-like cupins"/>
    <property type="match status" value="1"/>
</dbReference>
<dbReference type="PANTHER" id="PTHR35848:SF6">
    <property type="entry name" value="CUPIN TYPE-2 DOMAIN-CONTAINING PROTEIN"/>
    <property type="match status" value="1"/>
</dbReference>
<dbReference type="Gene3D" id="2.60.120.10">
    <property type="entry name" value="Jelly Rolls"/>
    <property type="match status" value="1"/>
</dbReference>
<dbReference type="CDD" id="cd06985">
    <property type="entry name" value="cupin_BF4112"/>
    <property type="match status" value="1"/>
</dbReference>
<accession>A0A1Y3R1V6</accession>
<keyword evidence="1" id="KW-0479">Metal-binding</keyword>
<dbReference type="InterPro" id="IPR011051">
    <property type="entry name" value="RmlC_Cupin_sf"/>
</dbReference>
<dbReference type="Proteomes" id="UP000195772">
    <property type="component" value="Unassembled WGS sequence"/>
</dbReference>
<reference evidence="4" key="1">
    <citation type="submission" date="2017-04" db="EMBL/GenBank/DDBJ databases">
        <title>Function of individual gut microbiota members based on whole genome sequencing of pure cultures obtained from chicken caecum.</title>
        <authorList>
            <person name="Medvecky M."/>
            <person name="Cejkova D."/>
            <person name="Polansky O."/>
            <person name="Karasova D."/>
            <person name="Kubasova T."/>
            <person name="Cizek A."/>
            <person name="Rychlik I."/>
        </authorList>
    </citation>
    <scope>NUCLEOTIDE SEQUENCE [LARGE SCALE GENOMIC DNA]</scope>
    <source>
        <strain evidence="4">An90</strain>
    </source>
</reference>
<organism evidence="3 4">
    <name type="scientific">Alistipes onderdonkii</name>
    <dbReference type="NCBI Taxonomy" id="328813"/>
    <lineage>
        <taxon>Bacteria</taxon>
        <taxon>Pseudomonadati</taxon>
        <taxon>Bacteroidota</taxon>
        <taxon>Bacteroidia</taxon>
        <taxon>Bacteroidales</taxon>
        <taxon>Rikenellaceae</taxon>
        <taxon>Alistipes</taxon>
    </lineage>
</organism>
<dbReference type="InterPro" id="IPR014710">
    <property type="entry name" value="RmlC-like_jellyroll"/>
</dbReference>
<dbReference type="PANTHER" id="PTHR35848">
    <property type="entry name" value="OXALATE-BINDING PROTEIN"/>
    <property type="match status" value="1"/>
</dbReference>
<sequence>MKKVEKVASGANFAAVTVGKTEELNQYTLPLAPGVEIPGKVFVGGDLQATGAEMSFQQFAPGGSVGFLHTHKTHEELYIILGGHGEFQVDGQVFPVGEGSIVRVSPAGRRSLRNTGDSPMTMICIQYKAASFDAGDAADGEILPDQVVW</sequence>
<protein>
    <submittedName>
        <fullName evidence="3">Cupin</fullName>
    </submittedName>
</protein>
<comment type="caution">
    <text evidence="3">The sequence shown here is derived from an EMBL/GenBank/DDBJ whole genome shotgun (WGS) entry which is preliminary data.</text>
</comment>
<dbReference type="GO" id="GO:0046872">
    <property type="term" value="F:metal ion binding"/>
    <property type="evidence" value="ECO:0007669"/>
    <property type="project" value="UniProtKB-KW"/>
</dbReference>
<gene>
    <name evidence="3" type="ORF">B5G41_04260</name>
</gene>